<sequence length="77" mass="9464">MLAHTNKEVDWETFIEYSKRFSRFTHEEVRSLEVKIDKLNFMIEISETSEYVRILIERYFRNSIWEIRQGDGYVINI</sequence>
<evidence type="ECO:0000313" key="1">
    <source>
        <dbReference type="EMBL" id="RHX87623.1"/>
    </source>
</evidence>
<evidence type="ECO:0000313" key="4">
    <source>
        <dbReference type="Proteomes" id="UP000297422"/>
    </source>
</evidence>
<reference evidence="2" key="2">
    <citation type="submission" date="2018-10" db="EMBL/GenBank/DDBJ databases">
        <authorList>
            <person name="Vincent A.T."/>
            <person name="Schiettekatte O."/>
            <person name="Bourhy P."/>
            <person name="Veyrier F.J."/>
            <person name="Picardeau M."/>
        </authorList>
    </citation>
    <scope>NUCLEOTIDE SEQUENCE</scope>
    <source>
        <strain evidence="2">201702407</strain>
    </source>
</reference>
<keyword evidence="4" id="KW-1185">Reference proteome</keyword>
<dbReference type="Proteomes" id="UP000297422">
    <property type="component" value="Unassembled WGS sequence"/>
</dbReference>
<evidence type="ECO:0000313" key="3">
    <source>
        <dbReference type="Proteomes" id="UP000266669"/>
    </source>
</evidence>
<name>A0A4R9L816_9LEPT</name>
<reference evidence="3" key="1">
    <citation type="submission" date="2018-05" db="EMBL/GenBank/DDBJ databases">
        <title>Leptospira yasudae sp. nov. and Leptospira stimsonii sp. nov., two pathogenic species of the genus Leptospira isolated from environmental sources.</title>
        <authorList>
            <person name="Casanovas-Massana A."/>
            <person name="Hamond C."/>
            <person name="Santos L.A."/>
            <person name="Hacker K.P."/>
            <person name="Balassiano I."/>
            <person name="Medeiros M.A."/>
            <person name="Reis M.G."/>
            <person name="Ko A.I."/>
            <person name="Wunder E.A."/>
        </authorList>
    </citation>
    <scope>NUCLEOTIDE SEQUENCE [LARGE SCALE GENOMIC DNA]</scope>
    <source>
        <strain evidence="3">AMB6-RJ</strain>
    </source>
</reference>
<accession>A0A4R9L816</accession>
<proteinExistence type="predicted"/>
<gene>
    <name evidence="1" type="ORF">DLM78_01070</name>
    <name evidence="2" type="ORF">EHQ90_06185</name>
</gene>
<protein>
    <submittedName>
        <fullName evidence="1">Uncharacterized protein</fullName>
    </submittedName>
</protein>
<dbReference type="RefSeq" id="WP_118980254.1">
    <property type="nucleotide sequence ID" value="NZ_QHCS01000001.1"/>
</dbReference>
<dbReference type="Proteomes" id="UP000266669">
    <property type="component" value="Unassembled WGS sequence"/>
</dbReference>
<reference evidence="1" key="4">
    <citation type="journal article" date="2020" name="Int. J. Syst. Evol. Microbiol.">
        <title>Leptospira yasudae sp. nov. and Leptospira stimsonii sp. nov., two new species of the pathogenic group isolated from environmental sources.</title>
        <authorList>
            <person name="Casanovas-Massana A."/>
            <person name="Hamond C."/>
            <person name="Santos L.A."/>
            <person name="de Oliveira D."/>
            <person name="Hacker K.P."/>
            <person name="Balassiano I."/>
            <person name="Costa F."/>
            <person name="Medeiros M.A."/>
            <person name="Reis M.G."/>
            <person name="Ko A.I."/>
            <person name="Wunder E.A."/>
        </authorList>
    </citation>
    <scope>NUCLEOTIDE SEQUENCE</scope>
    <source>
        <strain evidence="1">AMB6-RJ</strain>
    </source>
</reference>
<evidence type="ECO:0000313" key="2">
    <source>
        <dbReference type="EMBL" id="TGM18908.1"/>
    </source>
</evidence>
<organism evidence="1 3">
    <name type="scientific">Leptospira stimsonii</name>
    <dbReference type="NCBI Taxonomy" id="2202203"/>
    <lineage>
        <taxon>Bacteria</taxon>
        <taxon>Pseudomonadati</taxon>
        <taxon>Spirochaetota</taxon>
        <taxon>Spirochaetia</taxon>
        <taxon>Leptospirales</taxon>
        <taxon>Leptospiraceae</taxon>
        <taxon>Leptospira</taxon>
    </lineage>
</organism>
<comment type="caution">
    <text evidence="1">The sequence shown here is derived from an EMBL/GenBank/DDBJ whole genome shotgun (WGS) entry which is preliminary data.</text>
</comment>
<dbReference type="EMBL" id="QHCS01000001">
    <property type="protein sequence ID" value="RHX87623.1"/>
    <property type="molecule type" value="Genomic_DNA"/>
</dbReference>
<dbReference type="AlphaFoldDB" id="A0A4R9L816"/>
<dbReference type="EMBL" id="RQGT01000034">
    <property type="protein sequence ID" value="TGM18908.1"/>
    <property type="molecule type" value="Genomic_DNA"/>
</dbReference>
<reference evidence="2" key="3">
    <citation type="journal article" date="2019" name="PLoS Negl. Trop. Dis.">
        <title>Revisiting the worldwide diversity of Leptospira species in the environment.</title>
        <authorList>
            <person name="Vincent A.T."/>
            <person name="Schiettekatte O."/>
            <person name="Bourhy P."/>
            <person name="Veyrier F.J."/>
            <person name="Picardeau M."/>
        </authorList>
    </citation>
    <scope>NUCLEOTIDE SEQUENCE</scope>
    <source>
        <strain evidence="2">201702407</strain>
    </source>
</reference>